<dbReference type="InterPro" id="IPR023214">
    <property type="entry name" value="HAD_sf"/>
</dbReference>
<organism evidence="3 4">
    <name type="scientific">Methylobacterium tardum</name>
    <dbReference type="NCBI Taxonomy" id="374432"/>
    <lineage>
        <taxon>Bacteria</taxon>
        <taxon>Pseudomonadati</taxon>
        <taxon>Pseudomonadota</taxon>
        <taxon>Alphaproteobacteria</taxon>
        <taxon>Hyphomicrobiales</taxon>
        <taxon>Methylobacteriaceae</taxon>
        <taxon>Methylobacterium</taxon>
    </lineage>
</organism>
<dbReference type="PANTHER" id="PTHR43520:SF8">
    <property type="entry name" value="P-TYPE CU(+) TRANSPORTER"/>
    <property type="match status" value="1"/>
</dbReference>
<dbReference type="GO" id="GO:0005507">
    <property type="term" value="F:copper ion binding"/>
    <property type="evidence" value="ECO:0007669"/>
    <property type="project" value="TreeGrafter"/>
</dbReference>
<dbReference type="Proteomes" id="UP001157440">
    <property type="component" value="Unassembled WGS sequence"/>
</dbReference>
<dbReference type="PANTHER" id="PTHR43520">
    <property type="entry name" value="ATP7, ISOFORM B"/>
    <property type="match status" value="1"/>
</dbReference>
<dbReference type="SUPFAM" id="SSF56784">
    <property type="entry name" value="HAD-like"/>
    <property type="match status" value="1"/>
</dbReference>
<evidence type="ECO:0000313" key="3">
    <source>
        <dbReference type="EMBL" id="GLS72867.1"/>
    </source>
</evidence>
<dbReference type="InterPro" id="IPR036412">
    <property type="entry name" value="HAD-like_sf"/>
</dbReference>
<feature type="compositionally biased region" description="Polar residues" evidence="2">
    <location>
        <begin position="175"/>
        <end position="185"/>
    </location>
</feature>
<dbReference type="GO" id="GO:0005524">
    <property type="term" value="F:ATP binding"/>
    <property type="evidence" value="ECO:0007669"/>
    <property type="project" value="InterPro"/>
</dbReference>
<dbReference type="GO" id="GO:0016020">
    <property type="term" value="C:membrane"/>
    <property type="evidence" value="ECO:0007669"/>
    <property type="project" value="InterPro"/>
</dbReference>
<comment type="caution">
    <text evidence="3">The sequence shown here is derived from an EMBL/GenBank/DDBJ whole genome shotgun (WGS) entry which is preliminary data.</text>
</comment>
<dbReference type="EMBL" id="BSPL01000023">
    <property type="protein sequence ID" value="GLS72867.1"/>
    <property type="molecule type" value="Genomic_DNA"/>
</dbReference>
<evidence type="ECO:0000256" key="2">
    <source>
        <dbReference type="SAM" id="MobiDB-lite"/>
    </source>
</evidence>
<dbReference type="Pfam" id="PF00702">
    <property type="entry name" value="Hydrolase"/>
    <property type="match status" value="1"/>
</dbReference>
<dbReference type="GO" id="GO:0055070">
    <property type="term" value="P:copper ion homeostasis"/>
    <property type="evidence" value="ECO:0007669"/>
    <property type="project" value="TreeGrafter"/>
</dbReference>
<dbReference type="NCBIfam" id="TIGR01494">
    <property type="entry name" value="ATPase_P-type"/>
    <property type="match status" value="1"/>
</dbReference>
<dbReference type="GO" id="GO:0016887">
    <property type="term" value="F:ATP hydrolysis activity"/>
    <property type="evidence" value="ECO:0007669"/>
    <property type="project" value="InterPro"/>
</dbReference>
<sequence>MKPAASRKQMEWMAPAPTDGMSVPRCGCYRIRSHAGAGAIPMEITTVGIHLAKSIFQVHAVDAADSVAAACAGAIMLTGDNARTAQAVASALGIGARAELLPEDELRIVRELQGAGAVVAKVGDDINDAPALAAADVGIAWVAARTSRRRPPMPRSCTDGPRTWPAWSRSPVRRSATSGRISPSA</sequence>
<dbReference type="AlphaFoldDB" id="A0AA37WV22"/>
<keyword evidence="4" id="KW-1185">Reference proteome</keyword>
<proteinExistence type="predicted"/>
<accession>A0AA37WV22</accession>
<reference evidence="4" key="1">
    <citation type="journal article" date="2019" name="Int. J. Syst. Evol. Microbiol.">
        <title>The Global Catalogue of Microorganisms (GCM) 10K type strain sequencing project: providing services to taxonomists for standard genome sequencing and annotation.</title>
        <authorList>
            <consortium name="The Broad Institute Genomics Platform"/>
            <consortium name="The Broad Institute Genome Sequencing Center for Infectious Disease"/>
            <person name="Wu L."/>
            <person name="Ma J."/>
        </authorList>
    </citation>
    <scope>NUCLEOTIDE SEQUENCE [LARGE SCALE GENOMIC DNA]</scope>
    <source>
        <strain evidence="4">NBRC 103632</strain>
    </source>
</reference>
<keyword evidence="1" id="KW-1278">Translocase</keyword>
<feature type="region of interest" description="Disordered" evidence="2">
    <location>
        <begin position="148"/>
        <end position="185"/>
    </location>
</feature>
<protein>
    <submittedName>
        <fullName evidence="3">Uncharacterized protein</fullName>
    </submittedName>
</protein>
<dbReference type="PRINTS" id="PR00119">
    <property type="entry name" value="CATATPASE"/>
</dbReference>
<name>A0AA37WV22_9HYPH</name>
<dbReference type="GO" id="GO:0043682">
    <property type="term" value="F:P-type divalent copper transporter activity"/>
    <property type="evidence" value="ECO:0007669"/>
    <property type="project" value="TreeGrafter"/>
</dbReference>
<dbReference type="InterPro" id="IPR001757">
    <property type="entry name" value="P_typ_ATPase"/>
</dbReference>
<evidence type="ECO:0000256" key="1">
    <source>
        <dbReference type="ARBA" id="ARBA00022967"/>
    </source>
</evidence>
<evidence type="ECO:0000313" key="4">
    <source>
        <dbReference type="Proteomes" id="UP001157440"/>
    </source>
</evidence>
<dbReference type="Gene3D" id="3.40.50.1000">
    <property type="entry name" value="HAD superfamily/HAD-like"/>
    <property type="match status" value="1"/>
</dbReference>
<gene>
    <name evidence="3" type="ORF">GCM10007890_48820</name>
</gene>